<sequence>MPGSAAGAPAGRCIRLPRRGRPGSARTPHDVVGVAHQELELRREELADVQDLVH</sequence>
<proteinExistence type="predicted"/>
<dbReference type="EMBL" id="KE356560">
    <property type="protein sequence ID" value="ERG91339.1"/>
    <property type="molecule type" value="Genomic_DNA"/>
</dbReference>
<accession>U1MNC9</accession>
<organism evidence="2 3">
    <name type="scientific">Haloquadratum walsbyi J07HQW1</name>
    <dbReference type="NCBI Taxonomy" id="1238424"/>
    <lineage>
        <taxon>Archaea</taxon>
        <taxon>Methanobacteriati</taxon>
        <taxon>Methanobacteriota</taxon>
        <taxon>Stenosarchaea group</taxon>
        <taxon>Halobacteria</taxon>
        <taxon>Halobacteriales</taxon>
        <taxon>Haloferacaceae</taxon>
        <taxon>Haloquadratum</taxon>
    </lineage>
</organism>
<reference evidence="2 3" key="1">
    <citation type="journal article" date="2013" name="PLoS ONE">
        <title>Assembly-driven community genomics of a hypersaline microbial ecosystem.</title>
        <authorList>
            <person name="Podell S."/>
            <person name="Ugalde J.A."/>
            <person name="Narasingarao P."/>
            <person name="Banfield J.F."/>
            <person name="Heidelberg K.B."/>
            <person name="Allen E.E."/>
        </authorList>
    </citation>
    <scope>NUCLEOTIDE SEQUENCE [LARGE SCALE GENOMIC DNA]</scope>
    <source>
        <strain evidence="3">J07HQW1</strain>
    </source>
</reference>
<gene>
    <name evidence="2" type="ORF">J07HQW1_01373</name>
</gene>
<dbReference type="AlphaFoldDB" id="U1MNC9"/>
<dbReference type="STRING" id="1238424.J07HQW1_01373"/>
<name>U1MNC9_9EURY</name>
<evidence type="ECO:0000313" key="2">
    <source>
        <dbReference type="EMBL" id="ERG91339.1"/>
    </source>
</evidence>
<dbReference type="Proteomes" id="UP000030649">
    <property type="component" value="Unassembled WGS sequence"/>
</dbReference>
<feature type="region of interest" description="Disordered" evidence="1">
    <location>
        <begin position="1"/>
        <end position="29"/>
    </location>
</feature>
<dbReference type="HOGENOM" id="CLU_3038991_0_0_2"/>
<evidence type="ECO:0000313" key="3">
    <source>
        <dbReference type="Proteomes" id="UP000030649"/>
    </source>
</evidence>
<protein>
    <submittedName>
        <fullName evidence="2">Uncharacterized protein</fullName>
    </submittedName>
</protein>
<evidence type="ECO:0000256" key="1">
    <source>
        <dbReference type="SAM" id="MobiDB-lite"/>
    </source>
</evidence>